<gene>
    <name evidence="1" type="ORF">PILCRDRAFT_915</name>
</gene>
<reference evidence="1 2" key="1">
    <citation type="submission" date="2014-04" db="EMBL/GenBank/DDBJ databases">
        <authorList>
            <consortium name="DOE Joint Genome Institute"/>
            <person name="Kuo A."/>
            <person name="Tarkka M."/>
            <person name="Buscot F."/>
            <person name="Kohler A."/>
            <person name="Nagy L.G."/>
            <person name="Floudas D."/>
            <person name="Copeland A."/>
            <person name="Barry K.W."/>
            <person name="Cichocki N."/>
            <person name="Veneault-Fourrey C."/>
            <person name="LaButti K."/>
            <person name="Lindquist E.A."/>
            <person name="Lipzen A."/>
            <person name="Lundell T."/>
            <person name="Morin E."/>
            <person name="Murat C."/>
            <person name="Sun H."/>
            <person name="Tunlid A."/>
            <person name="Henrissat B."/>
            <person name="Grigoriev I.V."/>
            <person name="Hibbett D.S."/>
            <person name="Martin F."/>
            <person name="Nordberg H.P."/>
            <person name="Cantor M.N."/>
            <person name="Hua S.X."/>
        </authorList>
    </citation>
    <scope>NUCLEOTIDE SEQUENCE [LARGE SCALE GENOMIC DNA]</scope>
    <source>
        <strain evidence="1 2">F 1598</strain>
    </source>
</reference>
<name>A0A0C3BZ27_PILCF</name>
<dbReference type="EMBL" id="KN832971">
    <property type="protein sequence ID" value="KIM91808.1"/>
    <property type="molecule type" value="Genomic_DNA"/>
</dbReference>
<keyword evidence="2" id="KW-1185">Reference proteome</keyword>
<organism evidence="1 2">
    <name type="scientific">Piloderma croceum (strain F 1598)</name>
    <dbReference type="NCBI Taxonomy" id="765440"/>
    <lineage>
        <taxon>Eukaryota</taxon>
        <taxon>Fungi</taxon>
        <taxon>Dikarya</taxon>
        <taxon>Basidiomycota</taxon>
        <taxon>Agaricomycotina</taxon>
        <taxon>Agaricomycetes</taxon>
        <taxon>Agaricomycetidae</taxon>
        <taxon>Atheliales</taxon>
        <taxon>Atheliaceae</taxon>
        <taxon>Piloderma</taxon>
    </lineage>
</organism>
<sequence length="205" mass="22954">MPGYYADVILASPHGTAMSPTTAASAETLCAIWPLRYKRSLARNCWHAICGHASSMVEAFIEMATTKEQDNREFWVENAWTLFSVMEEGKERIIPTAGTYATMLTAWFHVEPRHLHHDLIMTVVADRVLTSSKEVFDIIQMLSSAAADMNLMKVVVQLGQPHDMGSFPNPLADIDEVRPVLRAKASDPRKPKSYFNLTEIYLLAA</sequence>
<dbReference type="AlphaFoldDB" id="A0A0C3BZ27"/>
<reference evidence="2" key="2">
    <citation type="submission" date="2015-01" db="EMBL/GenBank/DDBJ databases">
        <title>Evolutionary Origins and Diversification of the Mycorrhizal Mutualists.</title>
        <authorList>
            <consortium name="DOE Joint Genome Institute"/>
            <consortium name="Mycorrhizal Genomics Consortium"/>
            <person name="Kohler A."/>
            <person name="Kuo A."/>
            <person name="Nagy L.G."/>
            <person name="Floudas D."/>
            <person name="Copeland A."/>
            <person name="Barry K.W."/>
            <person name="Cichocki N."/>
            <person name="Veneault-Fourrey C."/>
            <person name="LaButti K."/>
            <person name="Lindquist E.A."/>
            <person name="Lipzen A."/>
            <person name="Lundell T."/>
            <person name="Morin E."/>
            <person name="Murat C."/>
            <person name="Riley R."/>
            <person name="Ohm R."/>
            <person name="Sun H."/>
            <person name="Tunlid A."/>
            <person name="Henrissat B."/>
            <person name="Grigoriev I.V."/>
            <person name="Hibbett D.S."/>
            <person name="Martin F."/>
        </authorList>
    </citation>
    <scope>NUCLEOTIDE SEQUENCE [LARGE SCALE GENOMIC DNA]</scope>
    <source>
        <strain evidence="2">F 1598</strain>
    </source>
</reference>
<dbReference type="Proteomes" id="UP000054166">
    <property type="component" value="Unassembled WGS sequence"/>
</dbReference>
<accession>A0A0C3BZ27</accession>
<evidence type="ECO:0000313" key="2">
    <source>
        <dbReference type="Proteomes" id="UP000054166"/>
    </source>
</evidence>
<protein>
    <submittedName>
        <fullName evidence="1">Uncharacterized protein</fullName>
    </submittedName>
</protein>
<evidence type="ECO:0000313" key="1">
    <source>
        <dbReference type="EMBL" id="KIM91808.1"/>
    </source>
</evidence>
<dbReference type="STRING" id="765440.A0A0C3BZ27"/>
<dbReference type="HOGENOM" id="CLU_1337942_0_0_1"/>
<dbReference type="InParanoid" id="A0A0C3BZ27"/>
<dbReference type="OrthoDB" id="276422at2759"/>
<proteinExistence type="predicted"/>